<accession>A0ABQ0AF75</accession>
<dbReference type="InterPro" id="IPR029052">
    <property type="entry name" value="Metallo-depent_PP-like"/>
</dbReference>
<dbReference type="Gene3D" id="3.60.21.10">
    <property type="match status" value="1"/>
</dbReference>
<sequence>MSMSDSALEAVNNYRSIFISDVHLGTKDCKADLLNQFLKVHRCDSLYIVGDFIDGWRMRKKVHWKKSYTRIIRKILKMSKRGVKIYYITGNHDEFLRKFANNRFDNIHLINKMTHVSADKKEFVVMHGDQFDGVTRAHRILKWIGDWGYDFLMFLNRLYNRVRAKYGYGYWSLAGYLKSHIKRAQTYIGDYEDAASHYAEKNNYDGIICGHIHHSALKTINNVCYYNTGDWVESCTALVEDFDGNFSIIDWKQTQERRKAEKKALKLASRTEDSLTIEDGETALRDAS</sequence>
<evidence type="ECO:0000256" key="3">
    <source>
        <dbReference type="ARBA" id="ARBA00022723"/>
    </source>
</evidence>
<dbReference type="PANTHER" id="PTHR34990">
    <property type="entry name" value="UDP-2,3-DIACYLGLUCOSAMINE HYDROLASE-RELATED"/>
    <property type="match status" value="1"/>
</dbReference>
<gene>
    <name evidence="7" type="ORF">NBRC116591_40510</name>
</gene>
<evidence type="ECO:0000313" key="8">
    <source>
        <dbReference type="Proteomes" id="UP001465153"/>
    </source>
</evidence>
<keyword evidence="8" id="KW-1185">Reference proteome</keyword>
<keyword evidence="1" id="KW-1003">Cell membrane</keyword>
<dbReference type="InterPro" id="IPR043461">
    <property type="entry name" value="LpxH-like"/>
</dbReference>
<dbReference type="SUPFAM" id="SSF56300">
    <property type="entry name" value="Metallo-dependent phosphatases"/>
    <property type="match status" value="1"/>
</dbReference>
<protein>
    <submittedName>
        <fullName evidence="7">UDP-2,3-diacylglucosamine diphosphatase</fullName>
    </submittedName>
</protein>
<evidence type="ECO:0000256" key="4">
    <source>
        <dbReference type="ARBA" id="ARBA00023136"/>
    </source>
</evidence>
<keyword evidence="3" id="KW-0479">Metal-binding</keyword>
<keyword evidence="2" id="KW-0997">Cell inner membrane</keyword>
<dbReference type="InterPro" id="IPR004843">
    <property type="entry name" value="Calcineurin-like_PHP"/>
</dbReference>
<dbReference type="Pfam" id="PF00149">
    <property type="entry name" value="Metallophos"/>
    <property type="match status" value="1"/>
</dbReference>
<dbReference type="Proteomes" id="UP001465153">
    <property type="component" value="Unassembled WGS sequence"/>
</dbReference>
<dbReference type="CDD" id="cd07398">
    <property type="entry name" value="MPP_YbbF-LpxH"/>
    <property type="match status" value="1"/>
</dbReference>
<evidence type="ECO:0000256" key="5">
    <source>
        <dbReference type="ARBA" id="ARBA00023211"/>
    </source>
</evidence>
<dbReference type="PANTHER" id="PTHR34990:SF2">
    <property type="entry name" value="BLL8164 PROTEIN"/>
    <property type="match status" value="1"/>
</dbReference>
<keyword evidence="5" id="KW-0464">Manganese</keyword>
<evidence type="ECO:0000256" key="1">
    <source>
        <dbReference type="ARBA" id="ARBA00022475"/>
    </source>
</evidence>
<evidence type="ECO:0000256" key="2">
    <source>
        <dbReference type="ARBA" id="ARBA00022519"/>
    </source>
</evidence>
<reference evidence="7 8" key="1">
    <citation type="submission" date="2024-04" db="EMBL/GenBank/DDBJ databases">
        <title>Draft genome sequence of Sessilibacter corallicola NBRC 116591.</title>
        <authorList>
            <person name="Miyakawa T."/>
            <person name="Kusuya Y."/>
            <person name="Miura T."/>
        </authorList>
    </citation>
    <scope>NUCLEOTIDE SEQUENCE [LARGE SCALE GENOMIC DNA]</scope>
    <source>
        <strain evidence="7 8">KU-00831-HH</strain>
    </source>
</reference>
<evidence type="ECO:0000259" key="6">
    <source>
        <dbReference type="Pfam" id="PF00149"/>
    </source>
</evidence>
<organism evidence="7 8">
    <name type="scientific">Sessilibacter corallicola</name>
    <dbReference type="NCBI Taxonomy" id="2904075"/>
    <lineage>
        <taxon>Bacteria</taxon>
        <taxon>Pseudomonadati</taxon>
        <taxon>Pseudomonadota</taxon>
        <taxon>Gammaproteobacteria</taxon>
        <taxon>Cellvibrionales</taxon>
        <taxon>Cellvibrionaceae</taxon>
        <taxon>Sessilibacter</taxon>
    </lineage>
</organism>
<proteinExistence type="predicted"/>
<dbReference type="EMBL" id="BAABWN010000021">
    <property type="protein sequence ID" value="GAA6170237.1"/>
    <property type="molecule type" value="Genomic_DNA"/>
</dbReference>
<evidence type="ECO:0000313" key="7">
    <source>
        <dbReference type="EMBL" id="GAA6170237.1"/>
    </source>
</evidence>
<comment type="caution">
    <text evidence="7">The sequence shown here is derived from an EMBL/GenBank/DDBJ whole genome shotgun (WGS) entry which is preliminary data.</text>
</comment>
<dbReference type="RefSeq" id="WP_233089628.1">
    <property type="nucleotide sequence ID" value="NZ_BAABWN010000021.1"/>
</dbReference>
<name>A0ABQ0AF75_9GAMM</name>
<keyword evidence="4" id="KW-0472">Membrane</keyword>
<feature type="domain" description="Calcineurin-like phosphoesterase" evidence="6">
    <location>
        <begin position="16"/>
        <end position="214"/>
    </location>
</feature>